<comment type="caution">
    <text evidence="9">The sequence shown here is derived from an EMBL/GenBank/DDBJ whole genome shotgun (WGS) entry which is preliminary data.</text>
</comment>
<keyword evidence="6 8" id="KW-0472">Membrane</keyword>
<evidence type="ECO:0000256" key="5">
    <source>
        <dbReference type="ARBA" id="ARBA00022989"/>
    </source>
</evidence>
<dbReference type="Proteomes" id="UP001489004">
    <property type="component" value="Unassembled WGS sequence"/>
</dbReference>
<accession>A0AAW1QQS4</accession>
<feature type="region of interest" description="Disordered" evidence="7">
    <location>
        <begin position="1"/>
        <end position="59"/>
    </location>
</feature>
<evidence type="ECO:0000256" key="4">
    <source>
        <dbReference type="ARBA" id="ARBA00022692"/>
    </source>
</evidence>
<feature type="transmembrane region" description="Helical" evidence="8">
    <location>
        <begin position="601"/>
        <end position="624"/>
    </location>
</feature>
<comment type="subcellular location">
    <subcellularLocation>
        <location evidence="1">Membrane</location>
        <topology evidence="1">Multi-pass membrane protein</topology>
    </subcellularLocation>
</comment>
<dbReference type="EMBL" id="JALJOR010000002">
    <property type="protein sequence ID" value="KAK9823799.1"/>
    <property type="molecule type" value="Genomic_DNA"/>
</dbReference>
<keyword evidence="5 8" id="KW-1133">Transmembrane helix</keyword>
<feature type="transmembrane region" description="Helical" evidence="8">
    <location>
        <begin position="487"/>
        <end position="510"/>
    </location>
</feature>
<keyword evidence="2" id="KW-0328">Glycosyltransferase</keyword>
<keyword evidence="10" id="KW-1185">Reference proteome</keyword>
<keyword evidence="4 8" id="KW-0812">Transmembrane</keyword>
<protein>
    <recommendedName>
        <fullName evidence="11">Cellulose synthase (UDP-forming)</fullName>
    </recommendedName>
</protein>
<evidence type="ECO:0008006" key="11">
    <source>
        <dbReference type="Google" id="ProtNLM"/>
    </source>
</evidence>
<keyword evidence="3" id="KW-0808">Transferase</keyword>
<feature type="transmembrane region" description="Helical" evidence="8">
    <location>
        <begin position="458"/>
        <end position="481"/>
    </location>
</feature>
<dbReference type="Gene3D" id="3.90.550.10">
    <property type="entry name" value="Spore Coat Polysaccharide Biosynthesis Protein SpsA, Chain A"/>
    <property type="match status" value="1"/>
</dbReference>
<reference evidence="9 10" key="1">
    <citation type="journal article" date="2024" name="Nat. Commun.">
        <title>Phylogenomics reveals the evolutionary origins of lichenization in chlorophyte algae.</title>
        <authorList>
            <person name="Puginier C."/>
            <person name="Libourel C."/>
            <person name="Otte J."/>
            <person name="Skaloud P."/>
            <person name="Haon M."/>
            <person name="Grisel S."/>
            <person name="Petersen M."/>
            <person name="Berrin J.G."/>
            <person name="Delaux P.M."/>
            <person name="Dal Grande F."/>
            <person name="Keller J."/>
        </authorList>
    </citation>
    <scope>NUCLEOTIDE SEQUENCE [LARGE SCALE GENOMIC DNA]</scope>
    <source>
        <strain evidence="9 10">SAG 2043</strain>
    </source>
</reference>
<dbReference type="InterPro" id="IPR050321">
    <property type="entry name" value="Glycosyltr_2/OpgH_subfam"/>
</dbReference>
<gene>
    <name evidence="9" type="ORF">WJX72_005584</name>
</gene>
<name>A0AAW1QQS4_9CHLO</name>
<evidence type="ECO:0000256" key="3">
    <source>
        <dbReference type="ARBA" id="ARBA00022679"/>
    </source>
</evidence>
<evidence type="ECO:0000256" key="6">
    <source>
        <dbReference type="ARBA" id="ARBA00023136"/>
    </source>
</evidence>
<dbReference type="AlphaFoldDB" id="A0AAW1QQS4"/>
<evidence type="ECO:0000313" key="10">
    <source>
        <dbReference type="Proteomes" id="UP001489004"/>
    </source>
</evidence>
<feature type="transmembrane region" description="Helical" evidence="8">
    <location>
        <begin position="110"/>
        <end position="131"/>
    </location>
</feature>
<organism evidence="9 10">
    <name type="scientific">[Myrmecia] bisecta</name>
    <dbReference type="NCBI Taxonomy" id="41462"/>
    <lineage>
        <taxon>Eukaryota</taxon>
        <taxon>Viridiplantae</taxon>
        <taxon>Chlorophyta</taxon>
        <taxon>core chlorophytes</taxon>
        <taxon>Trebouxiophyceae</taxon>
        <taxon>Trebouxiales</taxon>
        <taxon>Trebouxiaceae</taxon>
        <taxon>Myrmecia</taxon>
    </lineage>
</organism>
<evidence type="ECO:0000256" key="2">
    <source>
        <dbReference type="ARBA" id="ARBA00022676"/>
    </source>
</evidence>
<feature type="transmembrane region" description="Helical" evidence="8">
    <location>
        <begin position="570"/>
        <end position="589"/>
    </location>
</feature>
<sequence>MVLVPQSPHDGEAGASATIEHKAKHKKGKTQPQADGFAESGSQKEGKKPRLHSVHSQALDEAPEANVNVTTYQAPAFNDPEVEAQLKHASAPVPVTRPKKVYKPQRTIHWYGWFAMTFYLAALGFYLWVRITKTLDGLGAKYLWYGIYLLALEIVGSTTTIIYGINLLWNPVIEDFQEDPDSPGKPKVDMPYHVRVLIPCYKEELEIVRRTIMAAYDAVLPAGCSRTIYLCDDGKDPRKRKWVESIGPDVVYVSGRIRAVGEMNGKSGNMNNCCSQIYPKDVQIPPNEVICIFDADQVARKEFFLRTLPLFDGGDDVGMVLSPQCFHNLNLHTDIFNHSNIHFWEYMQPGYDALGFISCTGTNFLVRAQAFKEAGWSPTYTMTEDYALGMELKKKGWHCRYVQEYLAIGEAPDEIRNCYQQRSRWTKGHFQIMFNPKVCPLFQSKLSVFQRIMYCSGVWSYCIGALSTPTFILIPIITIWIGVFPLIITRWAAAGLTVYSVATYCVLYYVRTPRHFEALWFANVANQLLWWTYVKACWRAFTSKICLQSITFKATAKGPGRLKDSAIRDLWMPAVSFFLLAISIVMGVWQLLDGSEVFSPLLISVLWATYNAVPPYLLLHYAIFGNNISLQFMCRFTYIVSTLAGMAAIGLMWAINNSGETPTQFTGGAYKSDQIGAIGRLVHSATGTSG</sequence>
<dbReference type="InterPro" id="IPR029044">
    <property type="entry name" value="Nucleotide-diphossugar_trans"/>
</dbReference>
<evidence type="ECO:0000256" key="1">
    <source>
        <dbReference type="ARBA" id="ARBA00004141"/>
    </source>
</evidence>
<dbReference type="GO" id="GO:0016757">
    <property type="term" value="F:glycosyltransferase activity"/>
    <property type="evidence" value="ECO:0007669"/>
    <property type="project" value="UniProtKB-KW"/>
</dbReference>
<proteinExistence type="predicted"/>
<dbReference type="GO" id="GO:0016020">
    <property type="term" value="C:membrane"/>
    <property type="evidence" value="ECO:0007669"/>
    <property type="project" value="UniProtKB-SubCell"/>
</dbReference>
<evidence type="ECO:0000313" key="9">
    <source>
        <dbReference type="EMBL" id="KAK9823799.1"/>
    </source>
</evidence>
<dbReference type="Pfam" id="PF13641">
    <property type="entry name" value="Glyco_tranf_2_3"/>
    <property type="match status" value="1"/>
</dbReference>
<evidence type="ECO:0000256" key="8">
    <source>
        <dbReference type="SAM" id="Phobius"/>
    </source>
</evidence>
<feature type="transmembrane region" description="Helical" evidence="8">
    <location>
        <begin position="143"/>
        <end position="169"/>
    </location>
</feature>
<dbReference type="PANTHER" id="PTHR43867">
    <property type="entry name" value="CELLULOSE SYNTHASE CATALYTIC SUBUNIT A [UDP-FORMING]"/>
    <property type="match status" value="1"/>
</dbReference>
<dbReference type="PANTHER" id="PTHR43867:SF2">
    <property type="entry name" value="CELLULOSE SYNTHASE CATALYTIC SUBUNIT A [UDP-FORMING]"/>
    <property type="match status" value="1"/>
</dbReference>
<evidence type="ECO:0000256" key="7">
    <source>
        <dbReference type="SAM" id="MobiDB-lite"/>
    </source>
</evidence>
<feature type="transmembrane region" description="Helical" evidence="8">
    <location>
        <begin position="636"/>
        <end position="655"/>
    </location>
</feature>
<dbReference type="SUPFAM" id="SSF53448">
    <property type="entry name" value="Nucleotide-diphospho-sugar transferases"/>
    <property type="match status" value="1"/>
</dbReference>